<dbReference type="InterPro" id="IPR011992">
    <property type="entry name" value="EF-hand-dom_pair"/>
</dbReference>
<dbReference type="Pfam" id="PF08976">
    <property type="entry name" value="EF-hand_11"/>
    <property type="match status" value="1"/>
</dbReference>
<evidence type="ECO:0000313" key="7">
    <source>
        <dbReference type="Ensembl" id="ENSPKIP00000040631.1"/>
    </source>
</evidence>
<keyword evidence="4" id="KW-0106">Calcium</keyword>
<name>A0A3B3TEA2_9TELE</name>
<dbReference type="InterPro" id="IPR052603">
    <property type="entry name" value="EFCB6"/>
</dbReference>
<dbReference type="Proteomes" id="UP000261540">
    <property type="component" value="Unplaced"/>
</dbReference>
<dbReference type="STRING" id="1676925.ENSPKIP00000040631"/>
<feature type="region of interest" description="Disordered" evidence="5">
    <location>
        <begin position="414"/>
        <end position="445"/>
    </location>
</feature>
<sequence>MPLVLVKDDLQDLRPLSRGLVMAQRPPSTAHTTSFLDRTREARHRALRSAPGSSVESVLEKNRSAMDMEELPENQSDPRAAFRASDPHGCPAMTGEDFRRPVEDFLLPLTKSEFEALLARVPKRGNRAAACKEWLKNYCRMQTEGDSPVQELPVRSTATSALPKPTEHVTSDQFLHNRRNLLDQNQIHTLAEALGFRDGIVPHSECRANLKDSAATRYVGTSTDPVGFLTAEECFSQMKERIKAFHGDVFTAFRVMDKNRDGVISGQGFRNLHDSLMFVTKETEYSRLLDLLGLRPGATLNYAEFNSLVQAGASTAALPHPATRPKRAILETCDQVLGYLACKARCGWPNMAKVLCHFDRNGQSIILKQDFKHLLYTYAMPFTPNEFDQLWLRYDEGRRGYIREAEFLEKMGVGPKKASRGPEQLSPGECADEGPRDGSAHASAQALHTRVALHELRMAMRHSDGDHGPALFRQGEGKVEELLVLVQEHGCRGEDAQLGQQLSRMGIHLDDGPLPYMDVTSMIDGGAAAESGRRQETPAATENAKGPSLENAMFRLRELVTAAYEALHKAFSALEESRRGDIQPWVFRHVLDHFCFRLTDQQFDHLMDRLMVDKRDGTVSWTAFLHSFLLNGHEAARNEDVGKDVRRGACPLPASDILGQIRKVVSSRLHTVAKDAADLDHAGNDVISKDDFRTIRDRHFTRLTSEQFENLWNRLPVNPLGNLEYREFLRSFSGGVTEEPRSNGGVAVTGPSTRGIRSAAPGLRQHPKSTSSSIRSSKPAEHTGRPCSSRERSTPPANCERAECSLRSKMHASWREIHRRCWEVDREQLGEVSMEQFLAIMEELQLKSTPLEIQRLASGGGVADGGGTVSYPEFLRHFILTPKAPSERAFRRPQLHVSQTPIRPGVLSGQCVDAMLRMQGPIQQFWRGMRRNFVTLDRNRSGRISLQDFRKVLSRYGIDLSEEEFFHLCSFFDKNISGQIFYNDFFVYFF</sequence>
<dbReference type="PANTHER" id="PTHR20875:SF2">
    <property type="entry name" value="EF-HAND CALCIUM-BINDING DOMAIN-CONTAINING PROTEIN 6"/>
    <property type="match status" value="1"/>
</dbReference>
<dbReference type="SUPFAM" id="SSF47473">
    <property type="entry name" value="EF-hand"/>
    <property type="match status" value="3"/>
</dbReference>
<dbReference type="PANTHER" id="PTHR20875">
    <property type="entry name" value="EF-HAND CALCIUM-BINDING DOMAIN-CONTAINING PROTEIN 6-RELATED"/>
    <property type="match status" value="1"/>
</dbReference>
<dbReference type="GO" id="GO:0005509">
    <property type="term" value="F:calcium ion binding"/>
    <property type="evidence" value="ECO:0007669"/>
    <property type="project" value="InterPro"/>
</dbReference>
<evidence type="ECO:0000313" key="8">
    <source>
        <dbReference type="Proteomes" id="UP000261540"/>
    </source>
</evidence>
<dbReference type="CTD" id="64800"/>
<dbReference type="Pfam" id="PF13202">
    <property type="entry name" value="EF-hand_5"/>
    <property type="match status" value="1"/>
</dbReference>
<dbReference type="InterPro" id="IPR002048">
    <property type="entry name" value="EF_hand_dom"/>
</dbReference>
<dbReference type="Ensembl" id="ENSPKIT00000021652.1">
    <property type="protein sequence ID" value="ENSPKIP00000040631.1"/>
    <property type="gene ID" value="ENSPKIG00000017519.1"/>
</dbReference>
<feature type="region of interest" description="Disordered" evidence="5">
    <location>
        <begin position="736"/>
        <end position="798"/>
    </location>
</feature>
<dbReference type="SMART" id="SM00054">
    <property type="entry name" value="EFh"/>
    <property type="match status" value="5"/>
</dbReference>
<reference evidence="7" key="1">
    <citation type="submission" date="2025-08" db="UniProtKB">
        <authorList>
            <consortium name="Ensembl"/>
        </authorList>
    </citation>
    <scope>IDENTIFICATION</scope>
</reference>
<dbReference type="InterPro" id="IPR018247">
    <property type="entry name" value="EF_Hand_1_Ca_BS"/>
</dbReference>
<reference evidence="7" key="2">
    <citation type="submission" date="2025-09" db="UniProtKB">
        <authorList>
            <consortium name="Ensembl"/>
        </authorList>
    </citation>
    <scope>IDENTIFICATION</scope>
</reference>
<keyword evidence="8" id="KW-1185">Reference proteome</keyword>
<protein>
    <submittedName>
        <fullName evidence="7">EF-hand calcium binding domain 6</fullName>
    </submittedName>
</protein>
<dbReference type="Pfam" id="PF13499">
    <property type="entry name" value="EF-hand_7"/>
    <property type="match status" value="1"/>
</dbReference>
<dbReference type="PROSITE" id="PS00018">
    <property type="entry name" value="EF_HAND_1"/>
    <property type="match status" value="1"/>
</dbReference>
<evidence type="ECO:0000256" key="5">
    <source>
        <dbReference type="SAM" id="MobiDB-lite"/>
    </source>
</evidence>
<dbReference type="KEGG" id="pki:111844274"/>
<dbReference type="Gene3D" id="1.10.238.10">
    <property type="entry name" value="EF-hand"/>
    <property type="match status" value="6"/>
</dbReference>
<evidence type="ECO:0000259" key="6">
    <source>
        <dbReference type="PROSITE" id="PS50222"/>
    </source>
</evidence>
<dbReference type="OrthoDB" id="26525at2759"/>
<feature type="region of interest" description="Disordered" evidence="5">
    <location>
        <begin position="527"/>
        <end position="546"/>
    </location>
</feature>
<evidence type="ECO:0000256" key="2">
    <source>
        <dbReference type="ARBA" id="ARBA00022723"/>
    </source>
</evidence>
<keyword evidence="1" id="KW-0597">Phosphoprotein</keyword>
<keyword evidence="2" id="KW-0479">Metal-binding</keyword>
<feature type="compositionally biased region" description="Basic and acidic residues" evidence="5">
    <location>
        <begin position="778"/>
        <end position="793"/>
    </location>
</feature>
<keyword evidence="3" id="KW-0677">Repeat</keyword>
<evidence type="ECO:0000256" key="1">
    <source>
        <dbReference type="ARBA" id="ARBA00022553"/>
    </source>
</evidence>
<proteinExistence type="predicted"/>
<organism evidence="7 8">
    <name type="scientific">Paramormyrops kingsleyae</name>
    <dbReference type="NCBI Taxonomy" id="1676925"/>
    <lineage>
        <taxon>Eukaryota</taxon>
        <taxon>Metazoa</taxon>
        <taxon>Chordata</taxon>
        <taxon>Craniata</taxon>
        <taxon>Vertebrata</taxon>
        <taxon>Euteleostomi</taxon>
        <taxon>Actinopterygii</taxon>
        <taxon>Neopterygii</taxon>
        <taxon>Teleostei</taxon>
        <taxon>Osteoglossocephala</taxon>
        <taxon>Osteoglossomorpha</taxon>
        <taxon>Osteoglossiformes</taxon>
        <taxon>Mormyridae</taxon>
        <taxon>Paramormyrops</taxon>
    </lineage>
</organism>
<evidence type="ECO:0000256" key="3">
    <source>
        <dbReference type="ARBA" id="ARBA00022737"/>
    </source>
</evidence>
<feature type="domain" description="EF-hand" evidence="6">
    <location>
        <begin position="933"/>
        <end position="959"/>
    </location>
</feature>
<dbReference type="GeneTree" id="ENSGT00940000167968"/>
<accession>A0A3B3TEA2</accession>
<dbReference type="AlphaFoldDB" id="A0A3B3TEA2"/>
<evidence type="ECO:0000256" key="4">
    <source>
        <dbReference type="ARBA" id="ARBA00022837"/>
    </source>
</evidence>
<dbReference type="FunFam" id="1.10.238.10:FF:000179">
    <property type="entry name" value="EF-hand calcium-binding domain-containing protein 6"/>
    <property type="match status" value="1"/>
</dbReference>
<dbReference type="PROSITE" id="PS50222">
    <property type="entry name" value="EF_HAND_2"/>
    <property type="match status" value="1"/>
</dbReference>
<dbReference type="GO" id="GO:0005654">
    <property type="term" value="C:nucleoplasm"/>
    <property type="evidence" value="ECO:0007669"/>
    <property type="project" value="TreeGrafter"/>
</dbReference>
<dbReference type="InterPro" id="IPR015070">
    <property type="entry name" value="EF_hand_DJBP"/>
</dbReference>
<dbReference type="CDD" id="cd00051">
    <property type="entry name" value="EFh"/>
    <property type="match status" value="1"/>
</dbReference>